<feature type="binding site" evidence="9">
    <location>
        <begin position="54"/>
        <end position="55"/>
    </location>
    <ligand>
        <name>FMN</name>
        <dbReference type="ChEBI" id="CHEBI:58210"/>
    </ligand>
</feature>
<evidence type="ECO:0000256" key="8">
    <source>
        <dbReference type="ARBA" id="ARBA00023002"/>
    </source>
</evidence>
<feature type="binding site" evidence="9">
    <location>
        <position position="54"/>
    </location>
    <ligand>
        <name>substrate</name>
    </ligand>
</feature>
<comment type="caution">
    <text evidence="9">Lacks conserved residue(s) required for the propagation of feature annotation.</text>
</comment>
<dbReference type="GO" id="GO:0006207">
    <property type="term" value="P:'de novo' pyrimidine nucleobase biosynthetic process"/>
    <property type="evidence" value="ECO:0007669"/>
    <property type="project" value="InterPro"/>
</dbReference>
<evidence type="ECO:0000256" key="2">
    <source>
        <dbReference type="ARBA" id="ARBA00004725"/>
    </source>
</evidence>
<dbReference type="PROSITE" id="PS00912">
    <property type="entry name" value="DHODEHASE_2"/>
    <property type="match status" value="1"/>
</dbReference>
<dbReference type="EMBL" id="ACJX03000001">
    <property type="protein sequence ID" value="KRT35957.1"/>
    <property type="molecule type" value="Genomic_DNA"/>
</dbReference>
<comment type="similarity">
    <text evidence="3 9">Belongs to the dihydroorotate dehydrogenase family. Type 1 subfamily.</text>
</comment>
<evidence type="ECO:0000256" key="1">
    <source>
        <dbReference type="ARBA" id="ARBA00004496"/>
    </source>
</evidence>
<feature type="binding site" evidence="9">
    <location>
        <begin position="275"/>
        <end position="276"/>
    </location>
    <ligand>
        <name>FMN</name>
        <dbReference type="ChEBI" id="CHEBI:58210"/>
    </ligand>
</feature>
<dbReference type="InterPro" id="IPR012135">
    <property type="entry name" value="Dihydroorotate_DH_1_2"/>
</dbReference>
<dbReference type="UniPathway" id="UPA00070"/>
<feature type="binding site" evidence="9">
    <location>
        <position position="137"/>
    </location>
    <ligand>
        <name>FMN</name>
        <dbReference type="ChEBI" id="CHEBI:58210"/>
    </ligand>
</feature>
<evidence type="ECO:0000259" key="10">
    <source>
        <dbReference type="Pfam" id="PF01180"/>
    </source>
</evidence>
<feature type="binding site" evidence="9">
    <location>
        <begin position="78"/>
        <end position="82"/>
    </location>
    <ligand>
        <name>substrate</name>
    </ligand>
</feature>
<evidence type="ECO:0000313" key="11">
    <source>
        <dbReference type="EMBL" id="KRT35957.1"/>
    </source>
</evidence>
<dbReference type="STRING" id="592015.HMPREF1705_03217"/>
<dbReference type="InterPro" id="IPR013785">
    <property type="entry name" value="Aldolase_TIM"/>
</dbReference>
<comment type="pathway">
    <text evidence="2 9">Pyrimidine metabolism; UMP biosynthesis via de novo pathway.</text>
</comment>
<accession>A0A0T5XE09</accession>
<dbReference type="SUPFAM" id="SSF51395">
    <property type="entry name" value="FMN-linked oxidoreductases"/>
    <property type="match status" value="1"/>
</dbReference>
<feature type="active site" description="Nucleophile" evidence="9">
    <location>
        <position position="140"/>
    </location>
</feature>
<dbReference type="InterPro" id="IPR050074">
    <property type="entry name" value="DHO_dehydrogenase"/>
</dbReference>
<protein>
    <recommendedName>
        <fullName evidence="9">Dihydroorotate dehydrogenase</fullName>
        <shortName evidence="9">DHOD</shortName>
        <shortName evidence="9">DHODase</shortName>
        <shortName evidence="9">DHOdehase</shortName>
        <ecNumber evidence="9">1.3.-.-</ecNumber>
    </recommendedName>
</protein>
<comment type="caution">
    <text evidence="11">The sequence shown here is derived from an EMBL/GenBank/DDBJ whole genome shotgun (WGS) entry which is preliminary data.</text>
</comment>
<feature type="binding site" evidence="9">
    <location>
        <position position="175"/>
    </location>
    <ligand>
        <name>FMN</name>
        <dbReference type="ChEBI" id="CHEBI:58210"/>
    </ligand>
</feature>
<evidence type="ECO:0000256" key="4">
    <source>
        <dbReference type="ARBA" id="ARBA00022490"/>
    </source>
</evidence>
<comment type="catalytic activity">
    <reaction evidence="9">
        <text>(S)-dihydroorotate + A = orotate + AH2</text>
        <dbReference type="Rhea" id="RHEA:18073"/>
        <dbReference type="ChEBI" id="CHEBI:13193"/>
        <dbReference type="ChEBI" id="CHEBI:17499"/>
        <dbReference type="ChEBI" id="CHEBI:30839"/>
        <dbReference type="ChEBI" id="CHEBI:30864"/>
    </reaction>
</comment>
<dbReference type="InterPro" id="IPR001295">
    <property type="entry name" value="Dihydroorotate_DH_CS"/>
</dbReference>
<keyword evidence="5 9" id="KW-0285">Flavoprotein</keyword>
<feature type="binding site" evidence="9">
    <location>
        <begin position="253"/>
        <end position="254"/>
    </location>
    <ligand>
        <name>FMN</name>
        <dbReference type="ChEBI" id="CHEBI:58210"/>
    </ligand>
</feature>
<evidence type="ECO:0000256" key="6">
    <source>
        <dbReference type="ARBA" id="ARBA00022643"/>
    </source>
</evidence>
<dbReference type="OrthoDB" id="9794954at2"/>
<comment type="function">
    <text evidence="9">Catalyzes the conversion of dihydroorotate to orotate.</text>
</comment>
<dbReference type="EC" id="1.3.-.-" evidence="9"/>
<keyword evidence="6 9" id="KW-0288">FMN</keyword>
<dbReference type="Gene3D" id="3.20.20.70">
    <property type="entry name" value="Aldolase class I"/>
    <property type="match status" value="1"/>
</dbReference>
<dbReference type="PANTHER" id="PTHR48109">
    <property type="entry name" value="DIHYDROOROTATE DEHYDROGENASE (QUINONE), MITOCHONDRIAL-RELATED"/>
    <property type="match status" value="1"/>
</dbReference>
<feature type="binding site" evidence="9">
    <location>
        <position position="137"/>
    </location>
    <ligand>
        <name>substrate</name>
    </ligand>
</feature>
<evidence type="ECO:0000256" key="3">
    <source>
        <dbReference type="ARBA" id="ARBA00008008"/>
    </source>
</evidence>
<feature type="binding site" evidence="9">
    <location>
        <begin position="202"/>
        <end position="203"/>
    </location>
    <ligand>
        <name>substrate</name>
    </ligand>
</feature>
<organism evidence="11 12">
    <name type="scientific">Acetomicrobium hydrogeniformans ATCC BAA-1850</name>
    <dbReference type="NCBI Taxonomy" id="592015"/>
    <lineage>
        <taxon>Bacteria</taxon>
        <taxon>Thermotogati</taxon>
        <taxon>Synergistota</taxon>
        <taxon>Synergistia</taxon>
        <taxon>Synergistales</taxon>
        <taxon>Acetomicrobiaceae</taxon>
        <taxon>Acetomicrobium</taxon>
    </lineage>
</organism>
<comment type="subcellular location">
    <subcellularLocation>
        <location evidence="1 9">Cytoplasm</location>
    </subcellularLocation>
</comment>
<evidence type="ECO:0000256" key="9">
    <source>
        <dbReference type="HAMAP-Rule" id="MF_00224"/>
    </source>
</evidence>
<keyword evidence="8 9" id="KW-0560">Oxidoreductase</keyword>
<dbReference type="PIRSF" id="PIRSF000164">
    <property type="entry name" value="DHO_oxidase"/>
    <property type="match status" value="1"/>
</dbReference>
<dbReference type="InterPro" id="IPR005720">
    <property type="entry name" value="Dihydroorotate_DH_cat"/>
</dbReference>
<dbReference type="GO" id="GO:0004152">
    <property type="term" value="F:dihydroorotate dehydrogenase activity"/>
    <property type="evidence" value="ECO:0007669"/>
    <property type="project" value="UniProtKB-UniRule"/>
</dbReference>
<dbReference type="RefSeq" id="WP_057940864.1">
    <property type="nucleotide sequence ID" value="NZ_ACJX03000001.1"/>
</dbReference>
<keyword evidence="7 9" id="KW-0665">Pyrimidine biosynthesis</keyword>
<feature type="binding site" evidence="9">
    <location>
        <position position="108"/>
    </location>
    <ligand>
        <name>FMN</name>
        <dbReference type="ChEBI" id="CHEBI:58210"/>
    </ligand>
</feature>
<keyword evidence="12" id="KW-1185">Reference proteome</keyword>
<reference evidence="12" key="1">
    <citation type="submission" date="2012-09" db="EMBL/GenBank/DDBJ databases">
        <authorList>
            <person name="Weinstock G."/>
            <person name="Sodergren E."/>
            <person name="Clifton S."/>
            <person name="Fulton L."/>
            <person name="Fulton B."/>
            <person name="Courtney L."/>
            <person name="Fronick C."/>
            <person name="Harrison M."/>
            <person name="Strong C."/>
            <person name="Farmer C."/>
            <person name="Delehaunty K."/>
            <person name="Markovic C."/>
            <person name="Hall O."/>
            <person name="Minx P."/>
            <person name="Tomlinson C."/>
            <person name="Mitreva M."/>
            <person name="Nelson J."/>
            <person name="Hou S."/>
            <person name="Wollam A."/>
            <person name="Pepin K.H."/>
            <person name="Johnson M."/>
            <person name="Bhonagiri V."/>
            <person name="Nash W.E."/>
            <person name="Suruliraj S."/>
            <person name="Warren W."/>
            <person name="Chinwalla A."/>
            <person name="Mardis E.R."/>
            <person name="Wilson R.K."/>
        </authorList>
    </citation>
    <scope>NUCLEOTIDE SEQUENCE [LARGE SCALE GENOMIC DNA]</scope>
    <source>
        <strain evidence="12">OS1</strain>
    </source>
</reference>
<dbReference type="Proteomes" id="UP000005273">
    <property type="component" value="Unassembled WGS sequence"/>
</dbReference>
<dbReference type="AlphaFoldDB" id="A0A0T5XE09"/>
<dbReference type="eggNOG" id="COG0167">
    <property type="taxonomic scope" value="Bacteria"/>
</dbReference>
<dbReference type="Pfam" id="PF01180">
    <property type="entry name" value="DHO_dh"/>
    <property type="match status" value="1"/>
</dbReference>
<sequence length="316" mass="33200">MSLSDVSKRLPDLSVSVGGLTLPSPLIIASGLWPHDASFWQEPYSEGVGAICSKGLTRRPRAGNSGIRIWETPSGVLNSIGLQNRGVEVFIKEELPHLSKSGIPVIVNLAVESLEETTESLVLLKSVEKDIAAVELNVSCPNVDCGGMAWGMSAEGVSSVLMAARKVWEGKLWIKLTPQAFDLPAVGRAAEGGGADALVVSNTWLGMAIDVEAKKPVFDRIFAGLSGPAVFPLALRCLYEVAGSVSIPVIGCGGVCSDEDVLAMLLAGAAAVEIGSMLMHDLKCISNIHESLTKRMALWGVGSVADIIGKGRGDHF</sequence>
<dbReference type="NCBIfam" id="NF005574">
    <property type="entry name" value="PRK07259.1"/>
    <property type="match status" value="1"/>
</dbReference>
<evidence type="ECO:0000256" key="5">
    <source>
        <dbReference type="ARBA" id="ARBA00022630"/>
    </source>
</evidence>
<gene>
    <name evidence="9" type="primary">pyrD</name>
    <name evidence="11" type="ORF">HMPREF1705_03217</name>
</gene>
<feature type="domain" description="Dihydroorotate dehydrogenase catalytic" evidence="10">
    <location>
        <begin position="13"/>
        <end position="296"/>
    </location>
</feature>
<dbReference type="HAMAP" id="MF_00224">
    <property type="entry name" value="DHO_dh_type1"/>
    <property type="match status" value="1"/>
</dbReference>
<dbReference type="PANTHER" id="PTHR48109:SF1">
    <property type="entry name" value="DIHYDROOROTATE DEHYDROGENASE (FUMARATE)"/>
    <property type="match status" value="1"/>
</dbReference>
<keyword evidence="4 9" id="KW-0963">Cytoplasm</keyword>
<dbReference type="GO" id="GO:0044205">
    <property type="term" value="P:'de novo' UMP biosynthetic process"/>
    <property type="evidence" value="ECO:0007669"/>
    <property type="project" value="UniProtKB-UniRule"/>
</dbReference>
<feature type="binding site" evidence="9">
    <location>
        <position position="30"/>
    </location>
    <ligand>
        <name>FMN</name>
        <dbReference type="ChEBI" id="CHEBI:58210"/>
    </ligand>
</feature>
<evidence type="ECO:0000313" key="12">
    <source>
        <dbReference type="Proteomes" id="UP000005273"/>
    </source>
</evidence>
<comment type="cofactor">
    <cofactor evidence="9">
        <name>FMN</name>
        <dbReference type="ChEBI" id="CHEBI:58210"/>
    </cofactor>
    <text evidence="9">Binds 1 FMN per subunit.</text>
</comment>
<feature type="binding site" evidence="9">
    <location>
        <position position="227"/>
    </location>
    <ligand>
        <name>FMN</name>
        <dbReference type="ChEBI" id="CHEBI:58210"/>
    </ligand>
</feature>
<dbReference type="GO" id="GO:0005737">
    <property type="term" value="C:cytoplasm"/>
    <property type="evidence" value="ECO:0007669"/>
    <property type="project" value="UniProtKB-SubCell"/>
</dbReference>
<dbReference type="InterPro" id="IPR024920">
    <property type="entry name" value="Dihydroorotate_DH_1"/>
</dbReference>
<name>A0A0T5XE09_9BACT</name>
<evidence type="ECO:0000256" key="7">
    <source>
        <dbReference type="ARBA" id="ARBA00022975"/>
    </source>
</evidence>
<proteinExistence type="inferred from homology"/>